<comment type="caution">
    <text evidence="1">The sequence shown here is derived from an EMBL/GenBank/DDBJ whole genome shotgun (WGS) entry which is preliminary data.</text>
</comment>
<dbReference type="AlphaFoldDB" id="A0A0F8Z257"/>
<feature type="non-terminal residue" evidence="1">
    <location>
        <position position="69"/>
    </location>
</feature>
<name>A0A0F8Z257_9ZZZZ</name>
<dbReference type="EMBL" id="LAZR01062940">
    <property type="protein sequence ID" value="KKK60494.1"/>
    <property type="molecule type" value="Genomic_DNA"/>
</dbReference>
<evidence type="ECO:0000313" key="1">
    <source>
        <dbReference type="EMBL" id="KKK60494.1"/>
    </source>
</evidence>
<protein>
    <submittedName>
        <fullName evidence="1">Uncharacterized protein</fullName>
    </submittedName>
</protein>
<accession>A0A0F8Z257</accession>
<sequence>MLLKQNLRDLNKPYKNRVVTNYLRMPKSTGEWVLSKGVGLLSTADTMSHCQLRYSDKVTSSDGKEVTVH</sequence>
<proteinExistence type="predicted"/>
<reference evidence="1" key="1">
    <citation type="journal article" date="2015" name="Nature">
        <title>Complex archaea that bridge the gap between prokaryotes and eukaryotes.</title>
        <authorList>
            <person name="Spang A."/>
            <person name="Saw J.H."/>
            <person name="Jorgensen S.L."/>
            <person name="Zaremba-Niedzwiedzka K."/>
            <person name="Martijn J."/>
            <person name="Lind A.E."/>
            <person name="van Eijk R."/>
            <person name="Schleper C."/>
            <person name="Guy L."/>
            <person name="Ettema T.J."/>
        </authorList>
    </citation>
    <scope>NUCLEOTIDE SEQUENCE</scope>
</reference>
<organism evidence="1">
    <name type="scientific">marine sediment metagenome</name>
    <dbReference type="NCBI Taxonomy" id="412755"/>
    <lineage>
        <taxon>unclassified sequences</taxon>
        <taxon>metagenomes</taxon>
        <taxon>ecological metagenomes</taxon>
    </lineage>
</organism>
<gene>
    <name evidence="1" type="ORF">LCGC14_3023780</name>
</gene>